<organism evidence="5 6">
    <name type="scientific">Thermobaculum terrenum (strain ATCC BAA-798 / CCMEE 7001 / YNP1)</name>
    <dbReference type="NCBI Taxonomy" id="525904"/>
    <lineage>
        <taxon>Bacteria</taxon>
        <taxon>Bacillati</taxon>
        <taxon>Chloroflexota</taxon>
        <taxon>Chloroflexia</taxon>
        <taxon>Candidatus Thermobaculales</taxon>
        <taxon>Candidatus Thermobaculaceae</taxon>
        <taxon>Thermobaculum</taxon>
    </lineage>
</organism>
<evidence type="ECO:0000256" key="1">
    <source>
        <dbReference type="ARBA" id="ARBA00023015"/>
    </source>
</evidence>
<dbReference type="AlphaFoldDB" id="D1CIR6"/>
<dbReference type="KEGG" id="ttr:Tter_2750"/>
<dbReference type="Pfam" id="PF00392">
    <property type="entry name" value="GntR"/>
    <property type="match status" value="1"/>
</dbReference>
<proteinExistence type="predicted"/>
<dbReference type="PROSITE" id="PS50949">
    <property type="entry name" value="HTH_GNTR"/>
    <property type="match status" value="1"/>
</dbReference>
<evidence type="ECO:0000259" key="4">
    <source>
        <dbReference type="PROSITE" id="PS50949"/>
    </source>
</evidence>
<dbReference type="CDD" id="cd07377">
    <property type="entry name" value="WHTH_GntR"/>
    <property type="match status" value="1"/>
</dbReference>
<dbReference type="STRING" id="525904.Tter_2750"/>
<dbReference type="CDD" id="cd06267">
    <property type="entry name" value="PBP1_LacI_sugar_binding-like"/>
    <property type="match status" value="1"/>
</dbReference>
<dbReference type="HOGENOM" id="CLU_037628_15_0_0"/>
<keyword evidence="1" id="KW-0805">Transcription regulation</keyword>
<reference evidence="6" key="1">
    <citation type="journal article" date="2010" name="Stand. Genomic Sci.">
        <title>Complete genome sequence of 'Thermobaculum terrenum' type strain (YNP1).</title>
        <authorList>
            <person name="Kiss H."/>
            <person name="Cleland D."/>
            <person name="Lapidus A."/>
            <person name="Lucas S."/>
            <person name="Glavina Del Rio T."/>
            <person name="Nolan M."/>
            <person name="Tice H."/>
            <person name="Han C."/>
            <person name="Goodwin L."/>
            <person name="Pitluck S."/>
            <person name="Liolios K."/>
            <person name="Ivanova N."/>
            <person name="Mavromatis K."/>
            <person name="Ovchinnikova G."/>
            <person name="Pati A."/>
            <person name="Chen A."/>
            <person name="Palaniappan K."/>
            <person name="Land M."/>
            <person name="Hauser L."/>
            <person name="Chang Y."/>
            <person name="Jeffries C."/>
            <person name="Lu M."/>
            <person name="Brettin T."/>
            <person name="Detter J."/>
            <person name="Goker M."/>
            <person name="Tindall B."/>
            <person name="Beck B."/>
            <person name="McDermott T."/>
            <person name="Woyke T."/>
            <person name="Bristow J."/>
            <person name="Eisen J."/>
            <person name="Markowitz V."/>
            <person name="Hugenholtz P."/>
            <person name="Kyrpides N."/>
            <person name="Klenk H."/>
            <person name="Cheng J."/>
        </authorList>
    </citation>
    <scope>NUCLEOTIDE SEQUENCE [LARGE SCALE GENOMIC DNA]</scope>
    <source>
        <strain evidence="6">ATCC BAA-798 / YNP1</strain>
    </source>
</reference>
<dbReference type="Pfam" id="PF00532">
    <property type="entry name" value="Peripla_BP_1"/>
    <property type="match status" value="1"/>
</dbReference>
<keyword evidence="6" id="KW-1185">Reference proteome</keyword>
<gene>
    <name evidence="5" type="ordered locus">Tter_2750</name>
</gene>
<dbReference type="SMART" id="SM00345">
    <property type="entry name" value="HTH_GNTR"/>
    <property type="match status" value="1"/>
</dbReference>
<dbReference type="Gene3D" id="3.40.50.2300">
    <property type="match status" value="2"/>
</dbReference>
<dbReference type="EMBL" id="CP001826">
    <property type="protein sequence ID" value="ACZ43636.1"/>
    <property type="molecule type" value="Genomic_DNA"/>
</dbReference>
<evidence type="ECO:0000313" key="6">
    <source>
        <dbReference type="Proteomes" id="UP000000323"/>
    </source>
</evidence>
<sequence>MEDGTPRYYKIKKILLEELESGRFKPGDRFLTEKELRERFKVSATTAVRVLNDLEREGYLVRKQGKGTFVAERQEPKAEPTPLPQVTPNGRLIACVFSQIGGGHVVEVIRGVEAVCHRSNYHMILFDSSGSSEREAMNLRRAREAGAGGIILFPTDGDQNQGIVEEYVRQGFPVVMVDRYYPAVATDIVVPDNFGIGYRLTKHLIDRGHKHIATIWGETNCTSVRDRMAGYKEALLRHNVPIVPEISRLFCYERLRPEERYDLLRTWLNAPYHPTVFVGVNGYVATMVATDLAAIGVHVGEEVEIAGMDHVGPYTPMPIMSTNAILPSREMGISAAEILIERLREPQEHRQFRYVVLPVEISANEKSAVKIIGTAPKGV</sequence>
<dbReference type="Proteomes" id="UP000000323">
    <property type="component" value="Chromosome 2"/>
</dbReference>
<protein>
    <submittedName>
        <fullName evidence="5">Transcriptional regulator, GntR family with LacI sensor</fullName>
    </submittedName>
</protein>
<dbReference type="RefSeq" id="WP_012876667.1">
    <property type="nucleotide sequence ID" value="NC_013526.1"/>
</dbReference>
<dbReference type="InterPro" id="IPR000524">
    <property type="entry name" value="Tscrpt_reg_HTH_GntR"/>
</dbReference>
<dbReference type="eggNOG" id="COG1609">
    <property type="taxonomic scope" value="Bacteria"/>
</dbReference>
<dbReference type="GO" id="GO:0000976">
    <property type="term" value="F:transcription cis-regulatory region binding"/>
    <property type="evidence" value="ECO:0007669"/>
    <property type="project" value="TreeGrafter"/>
</dbReference>
<keyword evidence="2" id="KW-0238">DNA-binding</keyword>
<dbReference type="SUPFAM" id="SSF53822">
    <property type="entry name" value="Periplasmic binding protein-like I"/>
    <property type="match status" value="1"/>
</dbReference>
<dbReference type="InterPro" id="IPR001761">
    <property type="entry name" value="Peripla_BP/Lac1_sug-bd_dom"/>
</dbReference>
<dbReference type="InterPro" id="IPR028082">
    <property type="entry name" value="Peripla_BP_I"/>
</dbReference>
<dbReference type="InterPro" id="IPR036388">
    <property type="entry name" value="WH-like_DNA-bd_sf"/>
</dbReference>
<feature type="domain" description="HTH gntR-type" evidence="4">
    <location>
        <begin position="5"/>
        <end position="73"/>
    </location>
</feature>
<evidence type="ECO:0000256" key="2">
    <source>
        <dbReference type="ARBA" id="ARBA00023125"/>
    </source>
</evidence>
<dbReference type="SUPFAM" id="SSF46785">
    <property type="entry name" value="Winged helix' DNA-binding domain"/>
    <property type="match status" value="1"/>
</dbReference>
<dbReference type="GO" id="GO:0003700">
    <property type="term" value="F:DNA-binding transcription factor activity"/>
    <property type="evidence" value="ECO:0007669"/>
    <property type="project" value="InterPro"/>
</dbReference>
<accession>D1CIR6</accession>
<dbReference type="InterPro" id="IPR036390">
    <property type="entry name" value="WH_DNA-bd_sf"/>
</dbReference>
<evidence type="ECO:0000256" key="3">
    <source>
        <dbReference type="ARBA" id="ARBA00023163"/>
    </source>
</evidence>
<dbReference type="OrthoDB" id="7363114at2"/>
<keyword evidence="3" id="KW-0804">Transcription</keyword>
<dbReference type="Gene3D" id="1.10.10.10">
    <property type="entry name" value="Winged helix-like DNA-binding domain superfamily/Winged helix DNA-binding domain"/>
    <property type="match status" value="1"/>
</dbReference>
<name>D1CIR6_THET1</name>
<dbReference type="PANTHER" id="PTHR30146">
    <property type="entry name" value="LACI-RELATED TRANSCRIPTIONAL REPRESSOR"/>
    <property type="match status" value="1"/>
</dbReference>
<dbReference type="PANTHER" id="PTHR30146:SF109">
    <property type="entry name" value="HTH-TYPE TRANSCRIPTIONAL REGULATOR GALS"/>
    <property type="match status" value="1"/>
</dbReference>
<evidence type="ECO:0000313" key="5">
    <source>
        <dbReference type="EMBL" id="ACZ43636.1"/>
    </source>
</evidence>